<gene>
    <name evidence="6" type="ORF">YM304_34770</name>
</gene>
<proteinExistence type="predicted"/>
<dbReference type="KEGG" id="aym:YM304_34770"/>
<keyword evidence="4" id="KW-0547">Nucleotide-binding</keyword>
<evidence type="ECO:0000256" key="4">
    <source>
        <dbReference type="ARBA" id="ARBA00022741"/>
    </source>
</evidence>
<dbReference type="OrthoDB" id="159782at2"/>
<dbReference type="EMBL" id="AP012057">
    <property type="protein sequence ID" value="BAN03791.1"/>
    <property type="molecule type" value="Genomic_DNA"/>
</dbReference>
<dbReference type="RefSeq" id="WP_015443038.1">
    <property type="nucleotide sequence ID" value="NC_020520.1"/>
</dbReference>
<organism evidence="6 7">
    <name type="scientific">Ilumatobacter coccineus (strain NBRC 103263 / KCTC 29153 / YM16-304)</name>
    <dbReference type="NCBI Taxonomy" id="1313172"/>
    <lineage>
        <taxon>Bacteria</taxon>
        <taxon>Bacillati</taxon>
        <taxon>Actinomycetota</taxon>
        <taxon>Acidimicrobiia</taxon>
        <taxon>Acidimicrobiales</taxon>
        <taxon>Ilumatobacteraceae</taxon>
        <taxon>Ilumatobacter</taxon>
    </lineage>
</organism>
<sequence length="112" mass="12727">MRNDRDRLLDMVEMCDLLIAHASDPDVLATDPVVQAAAQRWIEVLGEAASHLSDQLRSAHPEIPWREIVGTRVILAHAYFHIDQDIIGDLVQRDIPALRRQLQQVLDNDQSD</sequence>
<name>A0A6C7EBD4_ILUCY</name>
<reference evidence="6 7" key="1">
    <citation type="journal article" date="2013" name="Int. J. Syst. Evol. Microbiol.">
        <title>Ilumatobacter nonamiense sp. nov. and Ilumatobacter coccineum sp. nov., isolated from seashore sand.</title>
        <authorList>
            <person name="Matsumoto A."/>
            <person name="Kasai H."/>
            <person name="Matsuo Y."/>
            <person name="Shizuri Y."/>
            <person name="Ichikawa N."/>
            <person name="Fujita N."/>
            <person name="Omura S."/>
            <person name="Takahashi Y."/>
        </authorList>
    </citation>
    <scope>NUCLEOTIDE SEQUENCE [LARGE SCALE GENOMIC DNA]</scope>
    <source>
        <strain evidence="7">NBRC 103263 / KCTC 29153 / YM16-304</strain>
    </source>
</reference>
<evidence type="ECO:0000256" key="2">
    <source>
        <dbReference type="ARBA" id="ARBA00022649"/>
    </source>
</evidence>
<dbReference type="GO" id="GO:0110001">
    <property type="term" value="C:toxin-antitoxin complex"/>
    <property type="evidence" value="ECO:0007669"/>
    <property type="project" value="InterPro"/>
</dbReference>
<dbReference type="Pfam" id="PF01934">
    <property type="entry name" value="HepT-like"/>
    <property type="match status" value="1"/>
</dbReference>
<dbReference type="InterPro" id="IPR008201">
    <property type="entry name" value="HepT-like"/>
</dbReference>
<dbReference type="InterPro" id="IPR051813">
    <property type="entry name" value="HepT_RNase_toxin"/>
</dbReference>
<dbReference type="Proteomes" id="UP000011863">
    <property type="component" value="Chromosome"/>
</dbReference>
<keyword evidence="5" id="KW-0378">Hydrolase</keyword>
<evidence type="ECO:0000256" key="1">
    <source>
        <dbReference type="ARBA" id="ARBA00022553"/>
    </source>
</evidence>
<keyword evidence="2" id="KW-1277">Toxin-antitoxin system</keyword>
<accession>A0A6C7EBD4</accession>
<dbReference type="AlphaFoldDB" id="A0A6C7EBD4"/>
<evidence type="ECO:0000313" key="7">
    <source>
        <dbReference type="Proteomes" id="UP000011863"/>
    </source>
</evidence>
<evidence type="ECO:0000256" key="3">
    <source>
        <dbReference type="ARBA" id="ARBA00022722"/>
    </source>
</evidence>
<keyword evidence="7" id="KW-1185">Reference proteome</keyword>
<dbReference type="PANTHER" id="PTHR34139">
    <property type="entry name" value="UPF0331 PROTEIN MJ0127"/>
    <property type="match status" value="1"/>
</dbReference>
<evidence type="ECO:0000313" key="6">
    <source>
        <dbReference type="EMBL" id="BAN03791.1"/>
    </source>
</evidence>
<keyword evidence="3" id="KW-0540">Nuclease</keyword>
<evidence type="ECO:0000256" key="5">
    <source>
        <dbReference type="ARBA" id="ARBA00022801"/>
    </source>
</evidence>
<dbReference type="PANTHER" id="PTHR34139:SF1">
    <property type="entry name" value="RNASE MJ1380-RELATED"/>
    <property type="match status" value="1"/>
</dbReference>
<dbReference type="GO" id="GO:0004540">
    <property type="term" value="F:RNA nuclease activity"/>
    <property type="evidence" value="ECO:0007669"/>
    <property type="project" value="InterPro"/>
</dbReference>
<protein>
    <recommendedName>
        <fullName evidence="8">DUF86 domain-containing protein</fullName>
    </recommendedName>
</protein>
<dbReference type="GO" id="GO:0016787">
    <property type="term" value="F:hydrolase activity"/>
    <property type="evidence" value="ECO:0007669"/>
    <property type="project" value="UniProtKB-KW"/>
</dbReference>
<keyword evidence="1" id="KW-0597">Phosphoprotein</keyword>
<dbReference type="GO" id="GO:0000166">
    <property type="term" value="F:nucleotide binding"/>
    <property type="evidence" value="ECO:0007669"/>
    <property type="project" value="UniProtKB-KW"/>
</dbReference>
<evidence type="ECO:0008006" key="8">
    <source>
        <dbReference type="Google" id="ProtNLM"/>
    </source>
</evidence>